<name>A0AAU9MP69_9ASTR</name>
<feature type="compositionally biased region" description="Polar residues" evidence="1">
    <location>
        <begin position="111"/>
        <end position="128"/>
    </location>
</feature>
<reference evidence="2 3" key="1">
    <citation type="submission" date="2022-01" db="EMBL/GenBank/DDBJ databases">
        <authorList>
            <person name="Xiong W."/>
            <person name="Schranz E."/>
        </authorList>
    </citation>
    <scope>NUCLEOTIDE SEQUENCE [LARGE SCALE GENOMIC DNA]</scope>
</reference>
<sequence>MRSSVPSAAKPHGVVVGFMSPPFTREFPMAISVCAKGGPVLSQQLKVLLLSKKNLLLHRVVFSEALLLHLTPEARLKLILEETPKAYQNPTTALLSTTAGTQSSGSTTTAVNHQPTQPSSADNRSGHTNYREWGGRGSYIGRGRGSGDRSGYSRSQPQNHTQYQRPPSWA</sequence>
<proteinExistence type="predicted"/>
<feature type="compositionally biased region" description="Polar residues" evidence="1">
    <location>
        <begin position="156"/>
        <end position="170"/>
    </location>
</feature>
<evidence type="ECO:0000313" key="3">
    <source>
        <dbReference type="Proteomes" id="UP001157418"/>
    </source>
</evidence>
<dbReference type="AlphaFoldDB" id="A0AAU9MP69"/>
<evidence type="ECO:0000313" key="2">
    <source>
        <dbReference type="EMBL" id="CAH1429668.1"/>
    </source>
</evidence>
<gene>
    <name evidence="2" type="ORF">LVIROSA_LOCUS16513</name>
</gene>
<comment type="caution">
    <text evidence="2">The sequence shown here is derived from an EMBL/GenBank/DDBJ whole genome shotgun (WGS) entry which is preliminary data.</text>
</comment>
<dbReference type="EMBL" id="CAKMRJ010002991">
    <property type="protein sequence ID" value="CAH1429668.1"/>
    <property type="molecule type" value="Genomic_DNA"/>
</dbReference>
<protein>
    <submittedName>
        <fullName evidence="2">Uncharacterized protein</fullName>
    </submittedName>
</protein>
<organism evidence="2 3">
    <name type="scientific">Lactuca virosa</name>
    <dbReference type="NCBI Taxonomy" id="75947"/>
    <lineage>
        <taxon>Eukaryota</taxon>
        <taxon>Viridiplantae</taxon>
        <taxon>Streptophyta</taxon>
        <taxon>Embryophyta</taxon>
        <taxon>Tracheophyta</taxon>
        <taxon>Spermatophyta</taxon>
        <taxon>Magnoliopsida</taxon>
        <taxon>eudicotyledons</taxon>
        <taxon>Gunneridae</taxon>
        <taxon>Pentapetalae</taxon>
        <taxon>asterids</taxon>
        <taxon>campanulids</taxon>
        <taxon>Asterales</taxon>
        <taxon>Asteraceae</taxon>
        <taxon>Cichorioideae</taxon>
        <taxon>Cichorieae</taxon>
        <taxon>Lactucinae</taxon>
        <taxon>Lactuca</taxon>
    </lineage>
</organism>
<evidence type="ECO:0000256" key="1">
    <source>
        <dbReference type="SAM" id="MobiDB-lite"/>
    </source>
</evidence>
<feature type="compositionally biased region" description="Low complexity" evidence="1">
    <location>
        <begin position="97"/>
        <end position="110"/>
    </location>
</feature>
<feature type="compositionally biased region" description="Gly residues" evidence="1">
    <location>
        <begin position="135"/>
        <end position="144"/>
    </location>
</feature>
<dbReference type="Proteomes" id="UP001157418">
    <property type="component" value="Unassembled WGS sequence"/>
</dbReference>
<feature type="region of interest" description="Disordered" evidence="1">
    <location>
        <begin position="97"/>
        <end position="170"/>
    </location>
</feature>
<accession>A0AAU9MP69</accession>
<keyword evidence="3" id="KW-1185">Reference proteome</keyword>